<name>A0A4U6U1P1_SETVI</name>
<dbReference type="Gramene" id="TKW03977">
    <property type="protein sequence ID" value="TKW03977"/>
    <property type="gene ID" value="SEVIR_7G078566v2"/>
</dbReference>
<keyword evidence="3" id="KW-1185">Reference proteome</keyword>
<dbReference type="AlphaFoldDB" id="A0A4U6U1P1"/>
<accession>A0A4U6U1P1</accession>
<dbReference type="Proteomes" id="UP000298652">
    <property type="component" value="Chromosome 7"/>
</dbReference>
<protein>
    <submittedName>
        <fullName evidence="2">Uncharacterized protein</fullName>
    </submittedName>
</protein>
<evidence type="ECO:0000313" key="3">
    <source>
        <dbReference type="Proteomes" id="UP000298652"/>
    </source>
</evidence>
<proteinExistence type="predicted"/>
<gene>
    <name evidence="2" type="ORF">SEVIR_7G078566v2</name>
</gene>
<feature type="region of interest" description="Disordered" evidence="1">
    <location>
        <begin position="1"/>
        <end position="22"/>
    </location>
</feature>
<organism evidence="2 3">
    <name type="scientific">Setaria viridis</name>
    <name type="common">Green bristlegrass</name>
    <name type="synonym">Setaria italica subsp. viridis</name>
    <dbReference type="NCBI Taxonomy" id="4556"/>
    <lineage>
        <taxon>Eukaryota</taxon>
        <taxon>Viridiplantae</taxon>
        <taxon>Streptophyta</taxon>
        <taxon>Embryophyta</taxon>
        <taxon>Tracheophyta</taxon>
        <taxon>Spermatophyta</taxon>
        <taxon>Magnoliopsida</taxon>
        <taxon>Liliopsida</taxon>
        <taxon>Poales</taxon>
        <taxon>Poaceae</taxon>
        <taxon>PACMAD clade</taxon>
        <taxon>Panicoideae</taxon>
        <taxon>Panicodae</taxon>
        <taxon>Paniceae</taxon>
        <taxon>Cenchrinae</taxon>
        <taxon>Setaria</taxon>
    </lineage>
</organism>
<reference evidence="2" key="1">
    <citation type="submission" date="2019-03" db="EMBL/GenBank/DDBJ databases">
        <title>WGS assembly of Setaria viridis.</title>
        <authorList>
            <person name="Huang P."/>
            <person name="Jenkins J."/>
            <person name="Grimwood J."/>
            <person name="Barry K."/>
            <person name="Healey A."/>
            <person name="Mamidi S."/>
            <person name="Sreedasyam A."/>
            <person name="Shu S."/>
            <person name="Feldman M."/>
            <person name="Wu J."/>
            <person name="Yu Y."/>
            <person name="Chen C."/>
            <person name="Johnson J."/>
            <person name="Rokhsar D."/>
            <person name="Baxter I."/>
            <person name="Schmutz J."/>
            <person name="Brutnell T."/>
            <person name="Kellogg E."/>
        </authorList>
    </citation>
    <scope>NUCLEOTIDE SEQUENCE [LARGE SCALE GENOMIC DNA]</scope>
</reference>
<sequence>MSKSNQGDRYRTTEHVGQDQRRQKGVGNYAVTGFLVFLSVRRQPRAWWQFAPALQIHPLLQLLGFLHATPARSTNWHCTAGH</sequence>
<dbReference type="EMBL" id="CM016558">
    <property type="protein sequence ID" value="TKW03977.1"/>
    <property type="molecule type" value="Genomic_DNA"/>
</dbReference>
<evidence type="ECO:0000256" key="1">
    <source>
        <dbReference type="SAM" id="MobiDB-lite"/>
    </source>
</evidence>
<evidence type="ECO:0000313" key="2">
    <source>
        <dbReference type="EMBL" id="TKW03977.1"/>
    </source>
</evidence>